<dbReference type="AlphaFoldDB" id="Q9HBH6"/>
<comment type="interaction">
    <interactant intactId="EBI-25901704">
        <id>Q9HBH6</id>
    </interactant>
    <interactant intactId="EBI-11742507">
        <id>Q8TAP4-4</id>
        <label>LMO3</label>
    </interactant>
    <organismsDiffer>false</organismsDiffer>
    <experiments>3</experiments>
</comment>
<comment type="interaction">
    <interactant intactId="EBI-25901704">
        <id>Q9HBH6</id>
    </interactant>
    <interactant intactId="EBI-359832">
        <id>P61981</id>
        <label>YWHAG</label>
    </interactant>
    <organismsDiffer>false</organismsDiffer>
    <experiments>3</experiments>
</comment>
<comment type="interaction">
    <interactant intactId="EBI-25901704">
        <id>Q9HBH6</id>
    </interactant>
    <interactant intactId="EBI-399080">
        <id>Q92993</id>
        <label>KAT5</label>
    </interactant>
    <organismsDiffer>false</organismsDiffer>
    <experiments>3</experiments>
</comment>
<organism evidence="1">
    <name type="scientific">Homo sapiens</name>
    <name type="common">Human</name>
    <dbReference type="NCBI Taxonomy" id="9606"/>
    <lineage>
        <taxon>Eukaryota</taxon>
        <taxon>Metazoa</taxon>
        <taxon>Chordata</taxon>
        <taxon>Craniata</taxon>
        <taxon>Vertebrata</taxon>
        <taxon>Euteleostomi</taxon>
        <taxon>Mammalia</taxon>
        <taxon>Eutheria</taxon>
        <taxon>Euarchontoglires</taxon>
        <taxon>Primates</taxon>
        <taxon>Haplorrhini</taxon>
        <taxon>Catarrhini</taxon>
        <taxon>Hominidae</taxon>
        <taxon>Homo</taxon>
    </lineage>
</organism>
<accession>Q9HBH6</accession>
<name>Q9HBH6_HUMAN</name>
<protein>
    <submittedName>
        <fullName evidence="1">NPD009</fullName>
    </submittedName>
</protein>
<evidence type="ECO:0000313" key="1">
    <source>
        <dbReference type="EMBL" id="AAG09758.1"/>
    </source>
</evidence>
<proteinExistence type="evidence at protein level"/>
<comment type="interaction">
    <interactant intactId="EBI-25901704">
        <id>Q9HBH6</id>
    </interactant>
    <interactant intactId="EBI-9090795">
        <id>Q15047-2</id>
        <label>SETDB1</label>
    </interactant>
    <organismsDiffer>false</organismsDiffer>
    <experiments>3</experiments>
</comment>
<dbReference type="EMBL" id="AF237813">
    <property type="protein sequence ID" value="AAG09758.1"/>
    <property type="molecule type" value="mRNA"/>
</dbReference>
<dbReference type="IntAct" id="Q9HBH6">
    <property type="interactions" value="4"/>
</dbReference>
<sequence>MENHHSPKGQRRFQRKGVIGAVFCRMSQSSPSRQGKEGCCREGTAYAKAYQFMASHLSLGKPVSTGSIPRFNKALFNKQAKCKPNHYSFIGLSMLSPENFSIGCKYSVWFSESKGF</sequence>
<reference evidence="1" key="1">
    <citation type="submission" date="2000-02" db="EMBL/GenBank/DDBJ databases">
        <authorList>
            <person name="Song H."/>
            <person name="Gao G."/>
            <person name="Peng Y."/>
            <person name="Ren S."/>
            <person name="Chen Z."/>
            <person name="Han Z."/>
        </authorList>
    </citation>
    <scope>NUCLEOTIDE SEQUENCE</scope>
    <source>
        <tissue evidence="1">Pituitary</tissue>
    </source>
</reference>